<organism evidence="2">
    <name type="scientific">Homalodisca liturata</name>
    <dbReference type="NCBI Taxonomy" id="320908"/>
    <lineage>
        <taxon>Eukaryota</taxon>
        <taxon>Metazoa</taxon>
        <taxon>Ecdysozoa</taxon>
        <taxon>Arthropoda</taxon>
        <taxon>Hexapoda</taxon>
        <taxon>Insecta</taxon>
        <taxon>Pterygota</taxon>
        <taxon>Neoptera</taxon>
        <taxon>Paraneoptera</taxon>
        <taxon>Hemiptera</taxon>
        <taxon>Auchenorrhyncha</taxon>
        <taxon>Membracoidea</taxon>
        <taxon>Cicadellidae</taxon>
        <taxon>Cicadellinae</taxon>
        <taxon>Proconiini</taxon>
        <taxon>Homalodisca</taxon>
    </lineage>
</organism>
<dbReference type="PANTHER" id="PTHR43355:SF2">
    <property type="entry name" value="FLAVIN REDUCTASE (NADPH)"/>
    <property type="match status" value="1"/>
</dbReference>
<name>A0A1B6IIE9_9HEMI</name>
<proteinExistence type="predicted"/>
<dbReference type="SUPFAM" id="SSF51735">
    <property type="entry name" value="NAD(P)-binding Rossmann-fold domains"/>
    <property type="match status" value="1"/>
</dbReference>
<dbReference type="GO" id="GO:0042602">
    <property type="term" value="F:riboflavin reductase (NADPH) activity"/>
    <property type="evidence" value="ECO:0007669"/>
    <property type="project" value="TreeGrafter"/>
</dbReference>
<evidence type="ECO:0000313" key="2">
    <source>
        <dbReference type="EMBL" id="JAS86691.1"/>
    </source>
</evidence>
<gene>
    <name evidence="2" type="ORF">g.38027</name>
</gene>
<dbReference type="InterPro" id="IPR016040">
    <property type="entry name" value="NAD(P)-bd_dom"/>
</dbReference>
<reference evidence="2" key="1">
    <citation type="submission" date="2015-11" db="EMBL/GenBank/DDBJ databases">
        <title>De novo transcriptome assembly of four potential Pierce s Disease insect vectors from Arizona vineyards.</title>
        <authorList>
            <person name="Tassone E.E."/>
        </authorList>
    </citation>
    <scope>NUCLEOTIDE SEQUENCE</scope>
</reference>
<dbReference type="AlphaFoldDB" id="A0A1B6IIE9"/>
<dbReference type="EMBL" id="GECU01021015">
    <property type="protein sequence ID" value="JAS86691.1"/>
    <property type="molecule type" value="Transcribed_RNA"/>
</dbReference>
<feature type="domain" description="NAD(P)-binding" evidence="1">
    <location>
        <begin position="48"/>
        <end position="224"/>
    </location>
</feature>
<dbReference type="Pfam" id="PF13460">
    <property type="entry name" value="NAD_binding_10"/>
    <property type="match status" value="1"/>
</dbReference>
<accession>A0A1B6IIE9</accession>
<dbReference type="Gene3D" id="3.40.50.720">
    <property type="entry name" value="NAD(P)-binding Rossmann-like Domain"/>
    <property type="match status" value="1"/>
</dbReference>
<dbReference type="InterPro" id="IPR036291">
    <property type="entry name" value="NAD(P)-bd_dom_sf"/>
</dbReference>
<protein>
    <recommendedName>
        <fullName evidence="1">NAD(P)-binding domain-containing protein</fullName>
    </recommendedName>
</protein>
<dbReference type="GO" id="GO:0004074">
    <property type="term" value="F:biliverdin reductase [NAD(P)H] activity"/>
    <property type="evidence" value="ECO:0007669"/>
    <property type="project" value="TreeGrafter"/>
</dbReference>
<sequence length="237" mass="25934">LDCYNQLINSCKSGLLSVNHCQLYTGWNILSSVLFLFTCEMSNVAVFGATGMVGLCVLKAAVEKGLNVQALLRYPNKLPKEYQGKVSYVQGDVFNAEDVRKTLEGQDAAIVVLGTGNSVGSKGLTNVIAGMKELNIKVVSVCLSSNVFIPPEKDRPMFPGVVAEHRRMFAILKDSGLQWIAVNSPYIMDMRPTGYITAHSIIKGDPGVSKYDLGRFFVDCLSMPEHYQKSVGITSKR</sequence>
<dbReference type="InterPro" id="IPR051606">
    <property type="entry name" value="Polyketide_Oxido-like"/>
</dbReference>
<evidence type="ECO:0000259" key="1">
    <source>
        <dbReference type="Pfam" id="PF13460"/>
    </source>
</evidence>
<dbReference type="PANTHER" id="PTHR43355">
    <property type="entry name" value="FLAVIN REDUCTASE (NADPH)"/>
    <property type="match status" value="1"/>
</dbReference>
<feature type="non-terminal residue" evidence="2">
    <location>
        <position position="1"/>
    </location>
</feature>